<feature type="region of interest" description="Disordered" evidence="1">
    <location>
        <begin position="183"/>
        <end position="212"/>
    </location>
</feature>
<evidence type="ECO:0000313" key="3">
    <source>
        <dbReference type="Proteomes" id="UP000016923"/>
    </source>
</evidence>
<dbReference type="OrthoDB" id="3946750at2759"/>
<protein>
    <submittedName>
        <fullName evidence="2">Serine-threonine rich protein</fullName>
    </submittedName>
</protein>
<dbReference type="OMA" id="GMYKKEK"/>
<dbReference type="AlphaFoldDB" id="S3C416"/>
<reference evidence="2 3" key="1">
    <citation type="journal article" date="2013" name="BMC Genomics">
        <title>The genome and transcriptome of the pine saprophyte Ophiostoma piceae, and a comparison with the bark beetle-associated pine pathogen Grosmannia clavigera.</title>
        <authorList>
            <person name="Haridas S."/>
            <person name="Wang Y."/>
            <person name="Lim L."/>
            <person name="Massoumi Alamouti S."/>
            <person name="Jackman S."/>
            <person name="Docking R."/>
            <person name="Robertson G."/>
            <person name="Birol I."/>
            <person name="Bohlmann J."/>
            <person name="Breuil C."/>
        </authorList>
    </citation>
    <scope>NUCLEOTIDE SEQUENCE [LARGE SCALE GENOMIC DNA]</scope>
    <source>
        <strain evidence="2 3">UAMH 11346</strain>
    </source>
</reference>
<dbReference type="eggNOG" id="ENOG502SRDH">
    <property type="taxonomic scope" value="Eukaryota"/>
</dbReference>
<gene>
    <name evidence="2" type="ORF">F503_02674</name>
</gene>
<dbReference type="VEuPathDB" id="FungiDB:F503_02674"/>
<dbReference type="HOGENOM" id="CLU_011578_0_0_1"/>
<evidence type="ECO:0000313" key="2">
    <source>
        <dbReference type="EMBL" id="EPE06546.1"/>
    </source>
</evidence>
<accession>S3C416</accession>
<name>S3C416_OPHP1</name>
<keyword evidence="3" id="KW-1185">Reference proteome</keyword>
<evidence type="ECO:0000256" key="1">
    <source>
        <dbReference type="SAM" id="MobiDB-lite"/>
    </source>
</evidence>
<dbReference type="Proteomes" id="UP000016923">
    <property type="component" value="Unassembled WGS sequence"/>
</dbReference>
<dbReference type="STRING" id="1262450.S3C416"/>
<dbReference type="EMBL" id="KE148153">
    <property type="protein sequence ID" value="EPE06546.1"/>
    <property type="molecule type" value="Genomic_DNA"/>
</dbReference>
<sequence>MISSAASTVAPGALLLANSRLASKRPATALLTKSRQQSPRNITFGWWAAHYDRDQQREMRRRHKATRHKCSDAVNKKLLWEQQSGASGEVPRPYRHNVNHYWQSKRSFAFTRHRSAKESSEGKPELWTSALGDMRTFIDKSQASILSKTGLGMPETSPVSASSKKAKDSDYVIDPITNRKISKVSAKSAPDESVGVPPSQLATAPTLDADFPPTISELTAYDDVEIESSAEVSGVDANKKYADLDKYKPVSWNEPDGKPSNSPVELGHEGYDQKEVQKYKPYQWNEPDGKPNDVPVELGYLGYDPAEVQKYQPFMWNEPDGQPTAPPIEVGHHGYDPAEVAKYKPFMWNEPDGKPETLVEQGHHGYDQAEVQQYKPFAYNEPDGKPPAVNVEKGHHGYDLAEVQQYQAFRYNEPDGKPAVATGEIGHHGYDQTEVKQYKAFHYNEPDGKPAAPTGELGYHGYDQSEVQKYRAFRHNEPDGKPAVATGEIGHHGYDQTEVKQYKAFHYNEPDGKPAAAGDSTAASLNEYDAKFSKTSDEAYSKVLRKMASLTTVDKQTKQSKDRASKSLTDAERVQAFADPYSTEPQGLETAYARECGSESAGLPYVKIRRSTGRPSLFDATDPAAPQTVAEPFVYKILAYDPAKQSVKIVETTSTVSDATTPMTPAEVLLRMSSPTKFLPHFESLQAQGFEIASGSGDVMVFRKVRGASADAKASIFTEAGAPAVNPIDMTGKDYVPPSTANFVSPTGYVNLDLPPLYENSPTQRKAASERFQSNIGVRREEPVFSGPKQTVQDISAAKKPGIAKRMAVGATWVAGVSYGLGVASEYLKGL</sequence>
<organism evidence="2 3">
    <name type="scientific">Ophiostoma piceae (strain UAMH 11346)</name>
    <name type="common">Sap stain fungus</name>
    <dbReference type="NCBI Taxonomy" id="1262450"/>
    <lineage>
        <taxon>Eukaryota</taxon>
        <taxon>Fungi</taxon>
        <taxon>Dikarya</taxon>
        <taxon>Ascomycota</taxon>
        <taxon>Pezizomycotina</taxon>
        <taxon>Sordariomycetes</taxon>
        <taxon>Sordariomycetidae</taxon>
        <taxon>Ophiostomatales</taxon>
        <taxon>Ophiostomataceae</taxon>
        <taxon>Ophiostoma</taxon>
    </lineage>
</organism>
<feature type="region of interest" description="Disordered" evidence="1">
    <location>
        <begin position="248"/>
        <end position="274"/>
    </location>
</feature>
<proteinExistence type="predicted"/>